<dbReference type="AlphaFoldDB" id="A0A9D1EEY8"/>
<sequence>MFEMLMAGVYIRVNNRYPFIENQCKDWIVSQSKKEPDMIVSATEEEMIQERTSESFSKGYCESICIYRNIAKQLYRFDAFVFHASVVSLDEKGYAFTAKSGVGKSTHTRYWLETFGNRAYVVNGDKPIIRYQNGTFYAYGTPWQGKENWGVNAVVPLNACSFLVRGIENKIERMNEKEVLLRLFHQVLMPKGEKAMNGFLELMEQFLQEVPFYRLECKKDRSAAMVAYQEMKQGKEGNKL</sequence>
<protein>
    <recommendedName>
        <fullName evidence="3">SynChlorMet cassette protein ScmC</fullName>
    </recommendedName>
</protein>
<gene>
    <name evidence="1" type="ORF">IAC96_07010</name>
</gene>
<reference evidence="1" key="2">
    <citation type="journal article" date="2021" name="PeerJ">
        <title>Extensive microbial diversity within the chicken gut microbiome revealed by metagenomics and culture.</title>
        <authorList>
            <person name="Gilroy R."/>
            <person name="Ravi A."/>
            <person name="Getino M."/>
            <person name="Pursley I."/>
            <person name="Horton D.L."/>
            <person name="Alikhan N.F."/>
            <person name="Baker D."/>
            <person name="Gharbi K."/>
            <person name="Hall N."/>
            <person name="Watson M."/>
            <person name="Adriaenssens E.M."/>
            <person name="Foster-Nyarko E."/>
            <person name="Jarju S."/>
            <person name="Secka A."/>
            <person name="Antonio M."/>
            <person name="Oren A."/>
            <person name="Chaudhuri R.R."/>
            <person name="La Ragione R."/>
            <person name="Hildebrand F."/>
            <person name="Pallen M.J."/>
        </authorList>
    </citation>
    <scope>NUCLEOTIDE SEQUENCE</scope>
    <source>
        <strain evidence="1">ChiW13-3771</strain>
    </source>
</reference>
<organism evidence="1 2">
    <name type="scientific">Candidatus Fimimorpha faecalis</name>
    <dbReference type="NCBI Taxonomy" id="2840824"/>
    <lineage>
        <taxon>Bacteria</taxon>
        <taxon>Bacillati</taxon>
        <taxon>Bacillota</taxon>
        <taxon>Clostridia</taxon>
        <taxon>Eubacteriales</taxon>
        <taxon>Candidatus Fimimorpha</taxon>
    </lineage>
</organism>
<evidence type="ECO:0000313" key="1">
    <source>
        <dbReference type="EMBL" id="HIR88683.1"/>
    </source>
</evidence>
<reference evidence="1" key="1">
    <citation type="submission" date="2020-10" db="EMBL/GenBank/DDBJ databases">
        <authorList>
            <person name="Gilroy R."/>
        </authorList>
    </citation>
    <scope>NUCLEOTIDE SEQUENCE</scope>
    <source>
        <strain evidence="1">ChiW13-3771</strain>
    </source>
</reference>
<dbReference type="SUPFAM" id="SSF53795">
    <property type="entry name" value="PEP carboxykinase-like"/>
    <property type="match status" value="1"/>
</dbReference>
<dbReference type="Gene3D" id="3.40.50.300">
    <property type="entry name" value="P-loop containing nucleotide triphosphate hydrolases"/>
    <property type="match status" value="1"/>
</dbReference>
<name>A0A9D1EEY8_9FIRM</name>
<evidence type="ECO:0000313" key="2">
    <source>
        <dbReference type="Proteomes" id="UP000824201"/>
    </source>
</evidence>
<accession>A0A9D1EEY8</accession>
<dbReference type="InterPro" id="IPR027417">
    <property type="entry name" value="P-loop_NTPase"/>
</dbReference>
<comment type="caution">
    <text evidence="1">The sequence shown here is derived from an EMBL/GenBank/DDBJ whole genome shotgun (WGS) entry which is preliminary data.</text>
</comment>
<dbReference type="Proteomes" id="UP000824201">
    <property type="component" value="Unassembled WGS sequence"/>
</dbReference>
<dbReference type="EMBL" id="DVHN01000081">
    <property type="protein sequence ID" value="HIR88683.1"/>
    <property type="molecule type" value="Genomic_DNA"/>
</dbReference>
<evidence type="ECO:0008006" key="3">
    <source>
        <dbReference type="Google" id="ProtNLM"/>
    </source>
</evidence>
<proteinExistence type="predicted"/>